<protein>
    <submittedName>
        <fullName evidence="8">ABC-type sugar transport system, periplasmic component</fullName>
    </submittedName>
</protein>
<dbReference type="PROSITE" id="PS51257">
    <property type="entry name" value="PROKAR_LIPOPROTEIN"/>
    <property type="match status" value="1"/>
</dbReference>
<proteinExistence type="predicted"/>
<evidence type="ECO:0000256" key="2">
    <source>
        <dbReference type="ARBA" id="ARBA00022729"/>
    </source>
</evidence>
<evidence type="ECO:0000256" key="6">
    <source>
        <dbReference type="SAM" id="MobiDB-lite"/>
    </source>
</evidence>
<keyword evidence="8" id="KW-0813">Transport</keyword>
<evidence type="ECO:0000256" key="7">
    <source>
        <dbReference type="SAM" id="SignalP"/>
    </source>
</evidence>
<dbReference type="Gene3D" id="3.40.190.10">
    <property type="entry name" value="Periplasmic binding protein-like II"/>
    <property type="match status" value="2"/>
</dbReference>
<dbReference type="AlphaFoldDB" id="S0FQT7"/>
<evidence type="ECO:0000256" key="1">
    <source>
        <dbReference type="ARBA" id="ARBA00022475"/>
    </source>
</evidence>
<keyword evidence="8" id="KW-0762">Sugar transport</keyword>
<evidence type="ECO:0000256" key="5">
    <source>
        <dbReference type="ARBA" id="ARBA00023288"/>
    </source>
</evidence>
<evidence type="ECO:0000256" key="4">
    <source>
        <dbReference type="ARBA" id="ARBA00023139"/>
    </source>
</evidence>
<dbReference type="EMBL" id="AORV01000036">
    <property type="protein sequence ID" value="EMS71539.1"/>
    <property type="molecule type" value="Genomic_DNA"/>
</dbReference>
<dbReference type="Proteomes" id="UP000014155">
    <property type="component" value="Unassembled WGS sequence"/>
</dbReference>
<reference evidence="8 9" key="1">
    <citation type="journal article" date="2013" name="Genome Announc.">
        <title>Draft Genome Sequence of the Cellulolytic, Mesophilic, Anaerobic Bacterium Clostridium termitidis Strain CT1112 (DSM 5398).</title>
        <authorList>
            <person name="Lal S."/>
            <person name="Ramachandran U."/>
            <person name="Zhang X."/>
            <person name="Munir R."/>
            <person name="Sparling R."/>
            <person name="Levin D.B."/>
        </authorList>
    </citation>
    <scope>NUCLEOTIDE SEQUENCE [LARGE SCALE GENOMIC DNA]</scope>
    <source>
        <strain evidence="8 9">CT1112</strain>
    </source>
</reference>
<evidence type="ECO:0000313" key="9">
    <source>
        <dbReference type="Proteomes" id="UP000014155"/>
    </source>
</evidence>
<keyword evidence="5" id="KW-0449">Lipoprotein</keyword>
<dbReference type="SUPFAM" id="SSF53850">
    <property type="entry name" value="Periplasmic binding protein-like II"/>
    <property type="match status" value="1"/>
</dbReference>
<organism evidence="8 9">
    <name type="scientific">Ruminiclostridium cellobioparum subsp. termitidis CT1112</name>
    <dbReference type="NCBI Taxonomy" id="1195236"/>
    <lineage>
        <taxon>Bacteria</taxon>
        <taxon>Bacillati</taxon>
        <taxon>Bacillota</taxon>
        <taxon>Clostridia</taxon>
        <taxon>Eubacteriales</taxon>
        <taxon>Oscillospiraceae</taxon>
        <taxon>Ruminiclostridium</taxon>
    </lineage>
</organism>
<keyword evidence="1" id="KW-1003">Cell membrane</keyword>
<feature type="chain" id="PRO_5039571817" evidence="7">
    <location>
        <begin position="23"/>
        <end position="555"/>
    </location>
</feature>
<feature type="compositionally biased region" description="Low complexity" evidence="6">
    <location>
        <begin position="37"/>
        <end position="46"/>
    </location>
</feature>
<keyword evidence="2 7" id="KW-0732">Signal</keyword>
<dbReference type="PANTHER" id="PTHR43649:SF33">
    <property type="entry name" value="POLYGALACTURONAN_RHAMNOGALACTURONAN-BINDING PROTEIN YTCQ"/>
    <property type="match status" value="1"/>
</dbReference>
<dbReference type="PANTHER" id="PTHR43649">
    <property type="entry name" value="ARABINOSE-BINDING PROTEIN-RELATED"/>
    <property type="match status" value="1"/>
</dbReference>
<dbReference type="InterPro" id="IPR050490">
    <property type="entry name" value="Bact_solute-bd_prot1"/>
</dbReference>
<name>S0FQT7_RUMCE</name>
<evidence type="ECO:0000256" key="3">
    <source>
        <dbReference type="ARBA" id="ARBA00023136"/>
    </source>
</evidence>
<sequence length="555" mass="62275">MLMKKTLAVFLAVAISVPFLSACTQKEDGKAAEGTPSAQTSSQSAADGGNSLPIVNKPITIKALGAAKADTVSVAKTFSEVACFKELEKLTGIKIEWQHPPVGQEEQVVNLAVASGDMPDFIWGGINTDLLSKLANNGSIVNLKDYLDKFDSNFMKVLNKYDQAKKQALNDDGSIYAFPMMRIKEFEDGSQGWFSIYGPMIRKDWLDNLGLKEPETIDELHTVLKAFKEKDANKNGDPNDEIPFIAQKNLDFLSSAWGFFDSSADGYSYVDNGKVNLSFLSPACRDYVATMHQWYEEGLLDKDYLTTDNKAFEAMITSDKAGFYYTYNAFIVNFYNTAKDKIPGFAIKALPWSTGPAGKSYSGSRDDIAMVFSGGTVVSSKSRYIDEIVRMLDYVYSDEGTRLFNYGIENESYVMENGKPKYTDIVMKNPDGLTINQALCKYSMAVGNFSMTKDPDYFEQITFVIPPQRESHEIWSQADKSLFYPQRASFTTEETNKMTKLQNDINTYWNEIFSKMVVGVEPVENFDKHVEALKKMGADELIQIRQAAYDRYMNR</sequence>
<feature type="region of interest" description="Disordered" evidence="6">
    <location>
        <begin position="30"/>
        <end position="49"/>
    </location>
</feature>
<dbReference type="Pfam" id="PF13416">
    <property type="entry name" value="SBP_bac_8"/>
    <property type="match status" value="1"/>
</dbReference>
<dbReference type="STRING" id="1195236.CTER_2567"/>
<accession>S0FQT7</accession>
<keyword evidence="9" id="KW-1185">Reference proteome</keyword>
<evidence type="ECO:0000313" key="8">
    <source>
        <dbReference type="EMBL" id="EMS71539.1"/>
    </source>
</evidence>
<dbReference type="eggNOG" id="COG1653">
    <property type="taxonomic scope" value="Bacteria"/>
</dbReference>
<dbReference type="PATRIC" id="fig|1195236.3.peg.2884"/>
<comment type="caution">
    <text evidence="8">The sequence shown here is derived from an EMBL/GenBank/DDBJ whole genome shotgun (WGS) entry which is preliminary data.</text>
</comment>
<keyword evidence="3" id="KW-0472">Membrane</keyword>
<dbReference type="InterPro" id="IPR006059">
    <property type="entry name" value="SBP"/>
</dbReference>
<keyword evidence="4" id="KW-0564">Palmitate</keyword>
<feature type="signal peptide" evidence="7">
    <location>
        <begin position="1"/>
        <end position="22"/>
    </location>
</feature>
<gene>
    <name evidence="8" type="ORF">CTER_2567</name>
</gene>